<comment type="caution">
    <text evidence="2">The sequence shown here is derived from an EMBL/GenBank/DDBJ whole genome shotgun (WGS) entry which is preliminary data.</text>
</comment>
<keyword evidence="3" id="KW-1185">Reference proteome</keyword>
<feature type="compositionally biased region" description="Polar residues" evidence="1">
    <location>
        <begin position="15"/>
        <end position="25"/>
    </location>
</feature>
<protein>
    <submittedName>
        <fullName evidence="2">Uncharacterized protein</fullName>
    </submittedName>
</protein>
<proteinExistence type="predicted"/>
<gene>
    <name evidence="2" type="ORF">EYF80_062998</name>
</gene>
<feature type="region of interest" description="Disordered" evidence="1">
    <location>
        <begin position="1"/>
        <end position="61"/>
    </location>
</feature>
<evidence type="ECO:0000256" key="1">
    <source>
        <dbReference type="SAM" id="MobiDB-lite"/>
    </source>
</evidence>
<reference evidence="2 3" key="1">
    <citation type="submission" date="2019-03" db="EMBL/GenBank/DDBJ databases">
        <title>First draft genome of Liparis tanakae, snailfish: a comprehensive survey of snailfish specific genes.</title>
        <authorList>
            <person name="Kim W."/>
            <person name="Song I."/>
            <person name="Jeong J.-H."/>
            <person name="Kim D."/>
            <person name="Kim S."/>
            <person name="Ryu S."/>
            <person name="Song J.Y."/>
            <person name="Lee S.K."/>
        </authorList>
    </citation>
    <scope>NUCLEOTIDE SEQUENCE [LARGE SCALE GENOMIC DNA]</scope>
    <source>
        <tissue evidence="2">Muscle</tissue>
    </source>
</reference>
<evidence type="ECO:0000313" key="2">
    <source>
        <dbReference type="EMBL" id="TNN26860.1"/>
    </source>
</evidence>
<accession>A0A4Z2EE86</accession>
<dbReference type="AlphaFoldDB" id="A0A4Z2EE86"/>
<name>A0A4Z2EE86_9TELE</name>
<dbReference type="EMBL" id="SRLO01009358">
    <property type="protein sequence ID" value="TNN26860.1"/>
    <property type="molecule type" value="Genomic_DNA"/>
</dbReference>
<evidence type="ECO:0000313" key="3">
    <source>
        <dbReference type="Proteomes" id="UP000314294"/>
    </source>
</evidence>
<sequence>MSEARASGAEPAGRSGSSSLDSTRLTPERRAAPGGRSGGAHVERGVEASGLRRLSQACTHI</sequence>
<organism evidence="2 3">
    <name type="scientific">Liparis tanakae</name>
    <name type="common">Tanaka's snailfish</name>
    <dbReference type="NCBI Taxonomy" id="230148"/>
    <lineage>
        <taxon>Eukaryota</taxon>
        <taxon>Metazoa</taxon>
        <taxon>Chordata</taxon>
        <taxon>Craniata</taxon>
        <taxon>Vertebrata</taxon>
        <taxon>Euteleostomi</taxon>
        <taxon>Actinopterygii</taxon>
        <taxon>Neopterygii</taxon>
        <taxon>Teleostei</taxon>
        <taxon>Neoteleostei</taxon>
        <taxon>Acanthomorphata</taxon>
        <taxon>Eupercaria</taxon>
        <taxon>Perciformes</taxon>
        <taxon>Cottioidei</taxon>
        <taxon>Cottales</taxon>
        <taxon>Liparidae</taxon>
        <taxon>Liparis</taxon>
    </lineage>
</organism>
<dbReference type="Proteomes" id="UP000314294">
    <property type="component" value="Unassembled WGS sequence"/>
</dbReference>